<dbReference type="KEGG" id="tve:TRV_03877"/>
<keyword evidence="3" id="KW-1185">Reference proteome</keyword>
<dbReference type="RefSeq" id="XP_003022016.1">
    <property type="nucleotide sequence ID" value="XM_003021970.1"/>
</dbReference>
<name>D4D9T4_TRIVH</name>
<evidence type="ECO:0000313" key="3">
    <source>
        <dbReference type="Proteomes" id="UP000008383"/>
    </source>
</evidence>
<dbReference type="HOGENOM" id="CLU_2984818_0_0_1"/>
<dbReference type="AlphaFoldDB" id="D4D9T4"/>
<comment type="caution">
    <text evidence="2">The sequence shown here is derived from an EMBL/GenBank/DDBJ whole genome shotgun (WGS) entry which is preliminary data.</text>
</comment>
<accession>D4D9T4</accession>
<proteinExistence type="predicted"/>
<protein>
    <submittedName>
        <fullName evidence="2">Uncharacterized protein</fullName>
    </submittedName>
</protein>
<dbReference type="Proteomes" id="UP000008383">
    <property type="component" value="Unassembled WGS sequence"/>
</dbReference>
<feature type="non-terminal residue" evidence="2">
    <location>
        <position position="1"/>
    </location>
</feature>
<evidence type="ECO:0000256" key="1">
    <source>
        <dbReference type="SAM" id="MobiDB-lite"/>
    </source>
</evidence>
<gene>
    <name evidence="2" type="ORF">TRV_03877</name>
</gene>
<organism evidence="2 3">
    <name type="scientific">Trichophyton verrucosum (strain HKI 0517)</name>
    <dbReference type="NCBI Taxonomy" id="663202"/>
    <lineage>
        <taxon>Eukaryota</taxon>
        <taxon>Fungi</taxon>
        <taxon>Dikarya</taxon>
        <taxon>Ascomycota</taxon>
        <taxon>Pezizomycotina</taxon>
        <taxon>Eurotiomycetes</taxon>
        <taxon>Eurotiomycetidae</taxon>
        <taxon>Onygenales</taxon>
        <taxon>Arthrodermataceae</taxon>
        <taxon>Trichophyton</taxon>
    </lineage>
</organism>
<dbReference type="EMBL" id="ACYE01000198">
    <property type="protein sequence ID" value="EFE41398.1"/>
    <property type="molecule type" value="Genomic_DNA"/>
</dbReference>
<feature type="region of interest" description="Disordered" evidence="1">
    <location>
        <begin position="1"/>
        <end position="29"/>
    </location>
</feature>
<reference evidence="3" key="1">
    <citation type="journal article" date="2011" name="Genome Biol.">
        <title>Comparative and functional genomics provide insights into the pathogenicity of dermatophytic fungi.</title>
        <authorList>
            <person name="Burmester A."/>
            <person name="Shelest E."/>
            <person name="Gloeckner G."/>
            <person name="Heddergott C."/>
            <person name="Schindler S."/>
            <person name="Staib P."/>
            <person name="Heidel A."/>
            <person name="Felder M."/>
            <person name="Petzold A."/>
            <person name="Szafranski K."/>
            <person name="Feuermann M."/>
            <person name="Pedruzzi I."/>
            <person name="Priebe S."/>
            <person name="Groth M."/>
            <person name="Winkler R."/>
            <person name="Li W."/>
            <person name="Kniemeyer O."/>
            <person name="Schroeckh V."/>
            <person name="Hertweck C."/>
            <person name="Hube B."/>
            <person name="White T.C."/>
            <person name="Platzer M."/>
            <person name="Guthke R."/>
            <person name="Heitman J."/>
            <person name="Woestemeyer J."/>
            <person name="Zipfel P.F."/>
            <person name="Monod M."/>
            <person name="Brakhage A.A."/>
        </authorList>
    </citation>
    <scope>NUCLEOTIDE SEQUENCE [LARGE SCALE GENOMIC DNA]</scope>
    <source>
        <strain evidence="3">HKI 0517</strain>
    </source>
</reference>
<sequence>DLQKKEREKKKEERKITKESREQEPVTKEGQLRYIYLEKHLAGGQYNKIDCNTDYMQL</sequence>
<evidence type="ECO:0000313" key="2">
    <source>
        <dbReference type="EMBL" id="EFE41398.1"/>
    </source>
</evidence>
<dbReference type="GeneID" id="9578900"/>